<feature type="region of interest" description="Disordered" evidence="7">
    <location>
        <begin position="1"/>
        <end position="29"/>
    </location>
</feature>
<keyword evidence="6" id="KW-0862">Zinc</keyword>
<reference evidence="9" key="3">
    <citation type="submission" date="2025-09" db="UniProtKB">
        <authorList>
            <consortium name="Ensembl"/>
        </authorList>
    </citation>
    <scope>IDENTIFICATION</scope>
</reference>
<evidence type="ECO:0000256" key="6">
    <source>
        <dbReference type="ARBA" id="ARBA00022833"/>
    </source>
</evidence>
<dbReference type="OrthoDB" id="10302931at2759"/>
<feature type="domain" description="RING-type" evidence="8">
    <location>
        <begin position="102"/>
        <end position="328"/>
    </location>
</feature>
<keyword evidence="10" id="KW-1185">Reference proteome</keyword>
<name>A0A671UYL0_SPAAU</name>
<dbReference type="OMA" id="EVFILIC"/>
<dbReference type="Proteomes" id="UP000472265">
    <property type="component" value="Chromosome 10"/>
</dbReference>
<protein>
    <submittedName>
        <fullName evidence="9">Probable E3 ubiquitin-protein ligase ARI5</fullName>
    </submittedName>
</protein>
<dbReference type="AlphaFoldDB" id="A0A671UYL0"/>
<proteinExistence type="predicted"/>
<evidence type="ECO:0000256" key="4">
    <source>
        <dbReference type="ARBA" id="ARBA00022771"/>
    </source>
</evidence>
<evidence type="ECO:0000256" key="5">
    <source>
        <dbReference type="ARBA" id="ARBA00022786"/>
    </source>
</evidence>
<accession>A0A671UYL0</accession>
<reference evidence="9" key="1">
    <citation type="submission" date="2021-04" db="EMBL/GenBank/DDBJ databases">
        <authorList>
            <consortium name="Wellcome Sanger Institute Data Sharing"/>
        </authorList>
    </citation>
    <scope>NUCLEOTIDE SEQUENCE [LARGE SCALE GENOMIC DNA]</scope>
</reference>
<dbReference type="SUPFAM" id="SSF57850">
    <property type="entry name" value="RING/U-box"/>
    <property type="match status" value="2"/>
</dbReference>
<feature type="compositionally biased region" description="Basic and acidic residues" evidence="7">
    <location>
        <begin position="20"/>
        <end position="29"/>
    </location>
</feature>
<dbReference type="PROSITE" id="PS51873">
    <property type="entry name" value="TRIAD"/>
    <property type="match status" value="1"/>
</dbReference>
<gene>
    <name evidence="9" type="primary">LOC115590555</name>
</gene>
<dbReference type="InterPro" id="IPR044066">
    <property type="entry name" value="TRIAD_supradom"/>
</dbReference>
<dbReference type="GeneID" id="115590555"/>
<dbReference type="RefSeq" id="XP_030287812.1">
    <property type="nucleotide sequence ID" value="XM_030431952.1"/>
</dbReference>
<evidence type="ECO:0000256" key="2">
    <source>
        <dbReference type="ARBA" id="ARBA00022723"/>
    </source>
</evidence>
<keyword evidence="3" id="KW-0677">Repeat</keyword>
<evidence type="ECO:0000313" key="10">
    <source>
        <dbReference type="Proteomes" id="UP000472265"/>
    </source>
</evidence>
<dbReference type="InParanoid" id="A0A671UYL0"/>
<dbReference type="Ensembl" id="ENSSAUT00010020071.1">
    <property type="protein sequence ID" value="ENSSAUP00010018998.1"/>
    <property type="gene ID" value="ENSSAUG00010008568.1"/>
</dbReference>
<evidence type="ECO:0000256" key="1">
    <source>
        <dbReference type="ARBA" id="ARBA00022679"/>
    </source>
</evidence>
<reference evidence="9" key="2">
    <citation type="submission" date="2025-08" db="UniProtKB">
        <authorList>
            <consortium name="Ensembl"/>
        </authorList>
    </citation>
    <scope>IDENTIFICATION</scope>
</reference>
<dbReference type="GeneTree" id="ENSGT00510000050415"/>
<keyword evidence="5" id="KW-0833">Ubl conjugation pathway</keyword>
<evidence type="ECO:0000256" key="3">
    <source>
        <dbReference type="ARBA" id="ARBA00022737"/>
    </source>
</evidence>
<feature type="compositionally biased region" description="Basic residues" evidence="7">
    <location>
        <begin position="7"/>
        <end position="19"/>
    </location>
</feature>
<dbReference type="GO" id="GO:0008270">
    <property type="term" value="F:zinc ion binding"/>
    <property type="evidence" value="ECO:0007669"/>
    <property type="project" value="UniProtKB-KW"/>
</dbReference>
<keyword evidence="1" id="KW-0808">Transferase</keyword>
<evidence type="ECO:0000313" key="9">
    <source>
        <dbReference type="Ensembl" id="ENSSAUP00010018998.1"/>
    </source>
</evidence>
<evidence type="ECO:0000259" key="8">
    <source>
        <dbReference type="PROSITE" id="PS51873"/>
    </source>
</evidence>
<dbReference type="GO" id="GO:0016740">
    <property type="term" value="F:transferase activity"/>
    <property type="evidence" value="ECO:0007669"/>
    <property type="project" value="UniProtKB-KW"/>
</dbReference>
<keyword evidence="4" id="KW-0863">Zinc-finger</keyword>
<evidence type="ECO:0000256" key="7">
    <source>
        <dbReference type="SAM" id="MobiDB-lite"/>
    </source>
</evidence>
<dbReference type="Gene3D" id="1.20.120.1750">
    <property type="match status" value="2"/>
</dbReference>
<organism evidence="9 10">
    <name type="scientific">Sparus aurata</name>
    <name type="common">Gilthead sea bream</name>
    <dbReference type="NCBI Taxonomy" id="8175"/>
    <lineage>
        <taxon>Eukaryota</taxon>
        <taxon>Metazoa</taxon>
        <taxon>Chordata</taxon>
        <taxon>Craniata</taxon>
        <taxon>Vertebrata</taxon>
        <taxon>Euteleostomi</taxon>
        <taxon>Actinopterygii</taxon>
        <taxon>Neopterygii</taxon>
        <taxon>Teleostei</taxon>
        <taxon>Neoteleostei</taxon>
        <taxon>Acanthomorphata</taxon>
        <taxon>Eupercaria</taxon>
        <taxon>Spariformes</taxon>
        <taxon>Sparidae</taxon>
        <taxon>Sparus</taxon>
    </lineage>
</organism>
<feature type="region of interest" description="Disordered" evidence="7">
    <location>
        <begin position="67"/>
        <end position="87"/>
    </location>
</feature>
<keyword evidence="2" id="KW-0479">Metal-binding</keyword>
<sequence length="341" mass="39020">MGGKLSIGRKKNENKRKIKIRLEPPRNEAPELDYEEFDVSTYRDQFASDIYDNVSLGEDAVPHLYDNADHGDNFVPEDSSSGTTYEEKCYDPQDPTLSFVDGKDEMDFLCNEYKSRRAKMSCGHTATPMSLTDWCLRLLDEEGKCEFVCGNCNVEWPFDEVCKMALLTPEEVEEFEKKIFSNAAKNFLDIKQCPGCRSRVVRKDLSNLNVECPVCTASKRRTYRFCWQCLSEWKGPAPRSDRCDNDGCPDPLDILKNCPDIVFKDVKGVNGCPCIRACPTCGMLVEHNKKQCKSMVCPRCKVKFCFVCLKKNKDCLQDNAYILCHTDVAPRQRSIPVWHRT</sequence>